<protein>
    <submittedName>
        <fullName evidence="1">Uncharacterized protein</fullName>
    </submittedName>
</protein>
<gene>
    <name evidence="1" type="ORF">HMPREF0454_01562</name>
</gene>
<evidence type="ECO:0000313" key="2">
    <source>
        <dbReference type="Proteomes" id="UP000005959"/>
    </source>
</evidence>
<evidence type="ECO:0000313" key="1">
    <source>
        <dbReference type="EMBL" id="EHM44249.1"/>
    </source>
</evidence>
<dbReference type="HOGENOM" id="CLU_3080448_0_0_6"/>
<reference evidence="1 2" key="1">
    <citation type="submission" date="2011-08" db="EMBL/GenBank/DDBJ databases">
        <authorList>
            <person name="Weinstock G."/>
            <person name="Sodergren E."/>
            <person name="Clifton S."/>
            <person name="Fulton L."/>
            <person name="Fulton B."/>
            <person name="Courtney L."/>
            <person name="Fronick C."/>
            <person name="Harrison M."/>
            <person name="Strong C."/>
            <person name="Farmer C."/>
            <person name="Delahaunty K."/>
            <person name="Markovic C."/>
            <person name="Hall O."/>
            <person name="Minx P."/>
            <person name="Tomlinson C."/>
            <person name="Mitreva M."/>
            <person name="Hou S."/>
            <person name="Chen J."/>
            <person name="Wollam A."/>
            <person name="Pepin K.H."/>
            <person name="Johnson M."/>
            <person name="Bhonagiri V."/>
            <person name="Zhang X."/>
            <person name="Suruliraj S."/>
            <person name="Warren W."/>
            <person name="Chinwalla A."/>
            <person name="Mardis E.R."/>
            <person name="Wilson R.K."/>
        </authorList>
    </citation>
    <scope>NUCLEOTIDE SEQUENCE [LARGE SCALE GENOMIC DNA]</scope>
    <source>
        <strain evidence="1 2">ATCC 51873</strain>
    </source>
</reference>
<sequence>MVLFWFYLSVETVYTVTDFTLFTFVQHLSQGQLKIYKMMFRFNGLNTPKIHS</sequence>
<dbReference type="Proteomes" id="UP000005959">
    <property type="component" value="Unassembled WGS sequence"/>
</dbReference>
<comment type="caution">
    <text evidence="1">The sequence shown here is derived from an EMBL/GenBank/DDBJ whole genome shotgun (WGS) entry which is preliminary data.</text>
</comment>
<accession>G9Y4P8</accession>
<dbReference type="AlphaFoldDB" id="G9Y4P8"/>
<organism evidence="1 2">
    <name type="scientific">Hafnia alvei ATCC 51873</name>
    <dbReference type="NCBI Taxonomy" id="1002364"/>
    <lineage>
        <taxon>Bacteria</taxon>
        <taxon>Pseudomonadati</taxon>
        <taxon>Pseudomonadota</taxon>
        <taxon>Gammaproteobacteria</taxon>
        <taxon>Enterobacterales</taxon>
        <taxon>Hafniaceae</taxon>
        <taxon>Hafnia</taxon>
    </lineage>
</organism>
<dbReference type="EMBL" id="AGCI01000031">
    <property type="protein sequence ID" value="EHM44249.1"/>
    <property type="molecule type" value="Genomic_DNA"/>
</dbReference>
<dbReference type="PATRIC" id="fig|1002364.3.peg.1427"/>
<name>G9Y4P8_HAFAL</name>
<proteinExistence type="predicted"/>